<name>A7AUV4_BABBO</name>
<dbReference type="VEuPathDB" id="PiroplasmaDB:BBOV_II007650"/>
<keyword evidence="3" id="KW-1185">Reference proteome</keyword>
<organism evidence="2 3">
    <name type="scientific">Babesia bovis</name>
    <dbReference type="NCBI Taxonomy" id="5865"/>
    <lineage>
        <taxon>Eukaryota</taxon>
        <taxon>Sar</taxon>
        <taxon>Alveolata</taxon>
        <taxon>Apicomplexa</taxon>
        <taxon>Aconoidasida</taxon>
        <taxon>Piroplasmida</taxon>
        <taxon>Babesiidae</taxon>
        <taxon>Babesia</taxon>
    </lineage>
</organism>
<dbReference type="GeneID" id="5478517"/>
<reference evidence="2 3" key="1">
    <citation type="journal article" date="2007" name="PLoS Pathog.">
        <title>Genome sequence of Babesia bovis and comparative analysis of apicomplexan hemoprotozoa.</title>
        <authorList>
            <person name="Brayton K.A."/>
            <person name="Lau A.O.T."/>
            <person name="Herndon D.R."/>
            <person name="Hannick L."/>
            <person name="Kappmeyer L.S."/>
            <person name="Berens S.J."/>
            <person name="Bidwell S.L."/>
            <person name="Brown W.C."/>
            <person name="Crabtree J."/>
            <person name="Fadrosh D."/>
            <person name="Feldblum T."/>
            <person name="Forberger H.A."/>
            <person name="Haas B.J."/>
            <person name="Howell J.M."/>
            <person name="Khouri H."/>
            <person name="Koo H."/>
            <person name="Mann D.J."/>
            <person name="Norimine J."/>
            <person name="Paulsen I.T."/>
            <person name="Radune D."/>
            <person name="Ren Q."/>
            <person name="Smith R.K. Jr."/>
            <person name="Suarez C.E."/>
            <person name="White O."/>
            <person name="Wortman J.R."/>
            <person name="Knowles D.P. Jr."/>
            <person name="McElwain T.F."/>
            <person name="Nene V.M."/>
        </authorList>
    </citation>
    <scope>NUCLEOTIDE SEQUENCE [LARGE SCALE GENOMIC DNA]</scope>
    <source>
        <strain evidence="2">T2Bo</strain>
    </source>
</reference>
<dbReference type="eggNOG" id="ENOG502SVTN">
    <property type="taxonomic scope" value="Eukaryota"/>
</dbReference>
<gene>
    <name evidence="2" type="ORF">BBOV_II007650</name>
</gene>
<dbReference type="EMBL" id="AAXT01000003">
    <property type="protein sequence ID" value="EDO06715.1"/>
    <property type="molecule type" value="Genomic_DNA"/>
</dbReference>
<sequence length="445" mass="51322">MGTVDDTSKHRDETTKCCPLHTTRDMNNGNNSDDAYLFEKATDSNVQTIENTIDKLMDERNMANVLEDGIIQSTMENTKEQNFILTKYAGSLRPVEDQTVVSYNNHDIDSQLVLSFDQETAMASNEWLAAWSLNSLMDSSQNISKPKQSTTTTGTQSAVKIIDYKLERSERIINVLKMQLAERDEIIARMVKHVDMLEEWKSELDRGQRALAIEQNHELGATINVIQEKYEHSQMECITLNNKLLEMERTQMQKDDEIKQHMQECESYKSRIAQLEMQLEATTAERQSFSISMQKLKQTFDEKLMETKVALDKEYQKQIVYLIGQIDALKKQIIQKDSDIEQKNSHLCKMEKQCNALSAQIDGYKSTIRDQEMEIRTMRDTMLDMEEQIFKNEQNASARISAALAVLEGTRNDNVELKNKNKILQKELDKCRIQLSTISARDADR</sequence>
<dbReference type="OMA" id="MENTKEQ"/>
<dbReference type="Proteomes" id="UP000002173">
    <property type="component" value="Unassembled WGS sequence"/>
</dbReference>
<dbReference type="STRING" id="5865.A7AUV4"/>
<dbReference type="KEGG" id="bbo:BBOV_II007650"/>
<evidence type="ECO:0000313" key="2">
    <source>
        <dbReference type="EMBL" id="EDO06715.1"/>
    </source>
</evidence>
<comment type="caution">
    <text evidence="2">The sequence shown here is derived from an EMBL/GenBank/DDBJ whole genome shotgun (WGS) entry which is preliminary data.</text>
</comment>
<evidence type="ECO:0000313" key="3">
    <source>
        <dbReference type="Proteomes" id="UP000002173"/>
    </source>
</evidence>
<feature type="coiled-coil region" evidence="1">
    <location>
        <begin position="258"/>
        <end position="285"/>
    </location>
</feature>
<evidence type="ECO:0000256" key="1">
    <source>
        <dbReference type="SAM" id="Coils"/>
    </source>
</evidence>
<reference evidence="3" key="2">
    <citation type="journal article" date="2020" name="Data Brief">
        <title>Transcriptome dataset of Babesia bovis life stages within vertebrate and invertebrate hosts.</title>
        <authorList>
            <person name="Ueti M.W."/>
            <person name="Johnson W.C."/>
            <person name="Kappmeyer L.S."/>
            <person name="Herndon D.R."/>
            <person name="Mousel M.R."/>
            <person name="Reif K.E."/>
            <person name="Taus N.S."/>
            <person name="Ifeonu O.O."/>
            <person name="Silva J.C."/>
            <person name="Suarez C.E."/>
            <person name="Brayton K.A."/>
        </authorList>
    </citation>
    <scope>NUCLEOTIDE SEQUENCE [LARGE SCALE GENOMIC DNA]</scope>
</reference>
<reference evidence="3" key="3">
    <citation type="journal article" date="2021" name="Int. J. Parasitol.">
        <title>Comparative analysis of gene expression between Babesia bovis blood stages and kinetes allowed by improved genome annotation.</title>
        <authorList>
            <person name="Ueti M.W."/>
            <person name="Johnson W.C."/>
            <person name="Kappmeyer L.S."/>
            <person name="Herndon D.R."/>
            <person name="Mousel M.R."/>
            <person name="Reif K.E."/>
            <person name="Taus N.S."/>
            <person name="Ifeonu O.O."/>
            <person name="Silva J.C."/>
            <person name="Suarez C.E."/>
            <person name="Brayton K.A."/>
        </authorList>
    </citation>
    <scope>NUCLEOTIDE SEQUENCE [LARGE SCALE GENOMIC DNA]</scope>
</reference>
<feature type="coiled-coil region" evidence="1">
    <location>
        <begin position="354"/>
        <end position="434"/>
    </location>
</feature>
<dbReference type="InParanoid" id="A7AUV4"/>
<protein>
    <submittedName>
        <fullName evidence="2">Uncharacterized protein</fullName>
    </submittedName>
</protein>
<accession>A7AUV4</accession>
<keyword evidence="1" id="KW-0175">Coiled coil</keyword>
<proteinExistence type="predicted"/>
<dbReference type="AlphaFoldDB" id="A7AUV4"/>
<dbReference type="RefSeq" id="XP_001610283.1">
    <property type="nucleotide sequence ID" value="XM_001610233.1"/>
</dbReference>